<evidence type="ECO:0000256" key="5">
    <source>
        <dbReference type="ARBA" id="ARBA00022960"/>
    </source>
</evidence>
<dbReference type="OrthoDB" id="5242354at2"/>
<dbReference type="GO" id="GO:0016746">
    <property type="term" value="F:acyltransferase activity"/>
    <property type="evidence" value="ECO:0007669"/>
    <property type="project" value="UniProtKB-KW"/>
</dbReference>
<reference evidence="17 18" key="1">
    <citation type="submission" date="2019-02" db="EMBL/GenBank/DDBJ databases">
        <title>Genomic Encyclopedia of Type Strains, Phase IV (KMG-IV): sequencing the most valuable type-strain genomes for metagenomic binning, comparative biology and taxonomic classification.</title>
        <authorList>
            <person name="Goeker M."/>
        </authorList>
    </citation>
    <scope>NUCLEOTIDE SEQUENCE [LARGE SCALE GENOMIC DNA]</scope>
    <source>
        <strain evidence="17 18">DSM 45622</strain>
    </source>
</reference>
<protein>
    <submittedName>
        <fullName evidence="17">Lipoprotein-anchoring transpeptidase ErfK/SrfK</fullName>
    </submittedName>
</protein>
<dbReference type="GO" id="GO:0018104">
    <property type="term" value="P:peptidoglycan-protein cross-linking"/>
    <property type="evidence" value="ECO:0007669"/>
    <property type="project" value="TreeGrafter"/>
</dbReference>
<dbReference type="EMBL" id="SGXD01000002">
    <property type="protein sequence ID" value="RZS89554.1"/>
    <property type="molecule type" value="Genomic_DNA"/>
</dbReference>
<evidence type="ECO:0000256" key="1">
    <source>
        <dbReference type="ARBA" id="ARBA00004752"/>
    </source>
</evidence>
<dbReference type="UniPathway" id="UPA00219"/>
<dbReference type="GO" id="GO:0071555">
    <property type="term" value="P:cell wall organization"/>
    <property type="evidence" value="ECO:0007669"/>
    <property type="project" value="UniProtKB-UniRule"/>
</dbReference>
<evidence type="ECO:0000256" key="7">
    <source>
        <dbReference type="ARBA" id="ARBA00023136"/>
    </source>
</evidence>
<keyword evidence="8" id="KW-0564">Palmitate</keyword>
<evidence type="ECO:0000256" key="2">
    <source>
        <dbReference type="ARBA" id="ARBA00022475"/>
    </source>
</evidence>
<evidence type="ECO:0000256" key="9">
    <source>
        <dbReference type="ARBA" id="ARBA00023288"/>
    </source>
</evidence>
<evidence type="ECO:0000256" key="3">
    <source>
        <dbReference type="ARBA" id="ARBA00022679"/>
    </source>
</evidence>
<evidence type="ECO:0000256" key="8">
    <source>
        <dbReference type="ARBA" id="ARBA00023139"/>
    </source>
</evidence>
<evidence type="ECO:0000256" key="6">
    <source>
        <dbReference type="ARBA" id="ARBA00022984"/>
    </source>
</evidence>
<comment type="pathway">
    <text evidence="12">Glycan biosynthesis.</text>
</comment>
<dbReference type="Pfam" id="PF17964">
    <property type="entry name" value="Big_10"/>
    <property type="match status" value="1"/>
</dbReference>
<keyword evidence="6 13" id="KW-0573">Peptidoglycan synthesis</keyword>
<name>A0A4Q7NRL2_9ACTN</name>
<keyword evidence="7" id="KW-0472">Membrane</keyword>
<feature type="domain" description="L,D-TPase catalytic" evidence="16">
    <location>
        <begin position="268"/>
        <end position="393"/>
    </location>
</feature>
<evidence type="ECO:0000313" key="17">
    <source>
        <dbReference type="EMBL" id="RZS89554.1"/>
    </source>
</evidence>
<evidence type="ECO:0000256" key="12">
    <source>
        <dbReference type="ARBA" id="ARBA00060592"/>
    </source>
</evidence>
<accession>A0A4Q7NRL2</accession>
<evidence type="ECO:0000256" key="15">
    <source>
        <dbReference type="SAM" id="SignalP"/>
    </source>
</evidence>
<dbReference type="CDD" id="cd16913">
    <property type="entry name" value="YkuD_like"/>
    <property type="match status" value="1"/>
</dbReference>
<dbReference type="Pfam" id="PF03734">
    <property type="entry name" value="YkuD"/>
    <property type="match status" value="1"/>
</dbReference>
<feature type="chain" id="PRO_5038620032" evidence="15">
    <location>
        <begin position="39"/>
        <end position="430"/>
    </location>
</feature>
<dbReference type="Gene3D" id="2.60.40.3780">
    <property type="match status" value="1"/>
</dbReference>
<dbReference type="GO" id="GO:0008360">
    <property type="term" value="P:regulation of cell shape"/>
    <property type="evidence" value="ECO:0007669"/>
    <property type="project" value="UniProtKB-UniRule"/>
</dbReference>
<feature type="region of interest" description="Disordered" evidence="14">
    <location>
        <begin position="48"/>
        <end position="67"/>
    </location>
</feature>
<keyword evidence="5 13" id="KW-0133">Cell shape</keyword>
<evidence type="ECO:0000256" key="4">
    <source>
        <dbReference type="ARBA" id="ARBA00022729"/>
    </source>
</evidence>
<feature type="signal peptide" evidence="15">
    <location>
        <begin position="1"/>
        <end position="38"/>
    </location>
</feature>
<dbReference type="AlphaFoldDB" id="A0A4Q7NRL2"/>
<dbReference type="FunFam" id="2.40.440.10:FF:000005">
    <property type="entry name" value="L,D-transpeptidase 2"/>
    <property type="match status" value="1"/>
</dbReference>
<keyword evidence="11 13" id="KW-0961">Cell wall biogenesis/degradation</keyword>
<organism evidence="17 18">
    <name type="scientific">Motilibacter rhizosphaerae</name>
    <dbReference type="NCBI Taxonomy" id="598652"/>
    <lineage>
        <taxon>Bacteria</taxon>
        <taxon>Bacillati</taxon>
        <taxon>Actinomycetota</taxon>
        <taxon>Actinomycetes</taxon>
        <taxon>Motilibacterales</taxon>
        <taxon>Motilibacteraceae</taxon>
        <taxon>Motilibacter</taxon>
    </lineage>
</organism>
<comment type="caution">
    <text evidence="17">The sequence shown here is derived from an EMBL/GenBank/DDBJ whole genome shotgun (WGS) entry which is preliminary data.</text>
</comment>
<evidence type="ECO:0000256" key="13">
    <source>
        <dbReference type="PROSITE-ProRule" id="PRU01373"/>
    </source>
</evidence>
<dbReference type="PROSITE" id="PS52029">
    <property type="entry name" value="LD_TPASE"/>
    <property type="match status" value="1"/>
</dbReference>
<dbReference type="PANTHER" id="PTHR30582:SF2">
    <property type="entry name" value="L,D-TRANSPEPTIDASE YCIB-RELATED"/>
    <property type="match status" value="1"/>
</dbReference>
<dbReference type="PANTHER" id="PTHR30582">
    <property type="entry name" value="L,D-TRANSPEPTIDASE"/>
    <property type="match status" value="1"/>
</dbReference>
<dbReference type="RefSeq" id="WP_130492150.1">
    <property type="nucleotide sequence ID" value="NZ_SGXD01000002.1"/>
</dbReference>
<dbReference type="InterPro" id="IPR038063">
    <property type="entry name" value="Transpep_catalytic_dom"/>
</dbReference>
<feature type="active site" description="Nucleophile" evidence="13">
    <location>
        <position position="369"/>
    </location>
</feature>
<dbReference type="InterPro" id="IPR005490">
    <property type="entry name" value="LD_TPept_cat_dom"/>
</dbReference>
<sequence>MSRTVVSGGRLRVEARRRRLALQWGALLLAGAAVPALSGCQATEAASAAPPSSAAPSPSPSATPVRPSAARVALAPATGAQDVRLDAPVTVDVTGGTLSRVDVKDASGAAVEGAIGADGRTWVPTDGLEPATTYTVRAYAADPSGAPRSLSATWTTVAATKVLKTSIAPLDGTTRGVGMPIIVTFNTPVDKSARAAVEKALHVSGSKRLVGAWSWQSSTTVHYRTRAFFPAHSTVTLDAHLAGVEVHPGVWGTPKSNRSVSYSIGASMVSVADVANHTMVVRRDGKVWAKFPITTGKPNFRTRGGIRVIMEKYPTKIMDAATVGIKPGDPEYYKLEVHWAMRISTSGEFVHAAPWSTGSQGRANVSHGCVGLSMANGEHLFANSQIGDVVKIINSTRPLNKGNGWTDWNGTWASWLADSATGVQDTPASS</sequence>
<comment type="pathway">
    <text evidence="1 13">Cell wall biogenesis; peptidoglycan biosynthesis.</text>
</comment>
<evidence type="ECO:0000256" key="14">
    <source>
        <dbReference type="SAM" id="MobiDB-lite"/>
    </source>
</evidence>
<keyword evidence="9 17" id="KW-0449">Lipoprotein</keyword>
<dbReference type="GO" id="GO:0071972">
    <property type="term" value="F:peptidoglycan L,D-transpeptidase activity"/>
    <property type="evidence" value="ECO:0007669"/>
    <property type="project" value="TreeGrafter"/>
</dbReference>
<evidence type="ECO:0000259" key="16">
    <source>
        <dbReference type="PROSITE" id="PS52029"/>
    </source>
</evidence>
<dbReference type="SUPFAM" id="SSF141523">
    <property type="entry name" value="L,D-transpeptidase catalytic domain-like"/>
    <property type="match status" value="1"/>
</dbReference>
<evidence type="ECO:0000256" key="10">
    <source>
        <dbReference type="ARBA" id="ARBA00023315"/>
    </source>
</evidence>
<dbReference type="GO" id="GO:0005576">
    <property type="term" value="C:extracellular region"/>
    <property type="evidence" value="ECO:0007669"/>
    <property type="project" value="TreeGrafter"/>
</dbReference>
<feature type="active site" description="Proton donor/acceptor" evidence="13">
    <location>
        <position position="351"/>
    </location>
</feature>
<keyword evidence="3" id="KW-0808">Transferase</keyword>
<keyword evidence="10" id="KW-0012">Acyltransferase</keyword>
<keyword evidence="18" id="KW-1185">Reference proteome</keyword>
<evidence type="ECO:0000313" key="18">
    <source>
        <dbReference type="Proteomes" id="UP000293638"/>
    </source>
</evidence>
<dbReference type="Gene3D" id="2.40.440.10">
    <property type="entry name" value="L,D-transpeptidase catalytic domain-like"/>
    <property type="match status" value="1"/>
</dbReference>
<gene>
    <name evidence="17" type="ORF">EV189_1321</name>
</gene>
<dbReference type="Gene3D" id="2.60.40.3710">
    <property type="match status" value="1"/>
</dbReference>
<keyword evidence="4 15" id="KW-0732">Signal</keyword>
<evidence type="ECO:0000256" key="11">
    <source>
        <dbReference type="ARBA" id="ARBA00023316"/>
    </source>
</evidence>
<dbReference type="InterPro" id="IPR041280">
    <property type="entry name" value="Big_10"/>
</dbReference>
<keyword evidence="2" id="KW-1003">Cell membrane</keyword>
<proteinExistence type="predicted"/>
<dbReference type="InterPro" id="IPR050979">
    <property type="entry name" value="LD-transpeptidase"/>
</dbReference>
<dbReference type="Proteomes" id="UP000293638">
    <property type="component" value="Unassembled WGS sequence"/>
</dbReference>